<feature type="domain" description="LysM" evidence="3">
    <location>
        <begin position="204"/>
        <end position="261"/>
    </location>
</feature>
<dbReference type="InterPro" id="IPR038440">
    <property type="entry name" value="FimV_C_sf"/>
</dbReference>
<accession>A0ABM8XM01</accession>
<name>A0ABM8XM01_9BURK</name>
<sequence>MNVSQHRRKDAPIARQRWSTLAFTAIGLLFAQPAAYAAGFGQLRVQSSLGQPLQAEIDISGVTPEDTDNLAVKLAPPDAYARAGLTYLPAVSGVRLQLERRPNGSYVAKVRSNQPVSEPFVDILIDMTWSSGKVTRAYTFLLDPVGSSQASQSVSPTPIVQAATPEPATAQPAPAVAAAPAQPVTPRPAPQARAPQPAPGAAGDSYTVQRGDSLYGIAGDVSQGQDEISLEQMLVALYRANPNAFIGGNMNRLRAGAVLKVPSAQQAQEVTPRAARREVVAHTQGFDAYRSRLATAAAARTPEAGSGRAQSGNVTARVQEQSAPAAGPRDELKLSKPDAGAQAPNALAEANVAKDRQLKEAEARLAQLEKNVGDMQRLLELKNAEIARLAQGNGASAAQGARTAPAADTAPQVVAAGNAGGTEPAAAPAAAPAPEAAVAASAPAVPATQAAASAPAVAPATTASAGNQPADASAPAAKPPVVVQAQVPPPSFIDELLANPMTLPGGGLVLALLGGYVIYRSRRKQKEDEGAAFENSILSQESTVMAGSHSLFGTAGGQSVDTSQHSVFGADFRIGNNVAEAHEVDPIAEAEVYIAYGRDAQAEEILREALSREPERQAIRLKLLEIYAKREDVDGFRVIAEEMFGQTGGQGAEWAQAAEMGRRLEPGNALYLTVTPDADGAGPLTAGGDQWRTQDPSLDADVPPRDTALDSPLGDLALPLDAFPAPAPGAPITAPESATRAFGDPDGYPSARLDEEADPGLPEGDDAHAGVPRLDEPTRVRPLDFDMSGISLDFPDAPSAPSAQSVPPAQPSPVEPQGDGSASLPAPTLLRDGKLVEPLDLSHFSSAAPADTVGGISPTTMSADTLDGGRDMQIKFDLAKAYIEIGDKEGARELLQEVVDQSADPLRGQARQLLAEVA</sequence>
<dbReference type="NCBIfam" id="TIGR03505">
    <property type="entry name" value="FimV_core"/>
    <property type="match status" value="1"/>
</dbReference>
<feature type="compositionally biased region" description="Basic and acidic residues" evidence="2">
    <location>
        <begin position="765"/>
        <end position="784"/>
    </location>
</feature>
<feature type="compositionally biased region" description="Low complexity" evidence="2">
    <location>
        <begin position="709"/>
        <end position="735"/>
    </location>
</feature>
<evidence type="ECO:0000256" key="2">
    <source>
        <dbReference type="SAM" id="MobiDB-lite"/>
    </source>
</evidence>
<feature type="compositionally biased region" description="Low complexity" evidence="2">
    <location>
        <begin position="165"/>
        <end position="182"/>
    </location>
</feature>
<organism evidence="4 5">
    <name type="scientific">Cupriavidus respiraculi</name>
    <dbReference type="NCBI Taxonomy" id="195930"/>
    <lineage>
        <taxon>Bacteria</taxon>
        <taxon>Pseudomonadati</taxon>
        <taxon>Pseudomonadota</taxon>
        <taxon>Betaproteobacteria</taxon>
        <taxon>Burkholderiales</taxon>
        <taxon>Burkholderiaceae</taxon>
        <taxon>Cupriavidus</taxon>
    </lineage>
</organism>
<protein>
    <recommendedName>
        <fullName evidence="3">LysM domain-containing protein</fullName>
    </recommendedName>
</protein>
<feature type="region of interest" description="Disordered" evidence="2">
    <location>
        <begin position="297"/>
        <end position="343"/>
    </location>
</feature>
<keyword evidence="5" id="KW-1185">Reference proteome</keyword>
<dbReference type="PROSITE" id="PS51782">
    <property type="entry name" value="LYSM"/>
    <property type="match status" value="1"/>
</dbReference>
<keyword evidence="1" id="KW-0175">Coiled coil</keyword>
<evidence type="ECO:0000256" key="1">
    <source>
        <dbReference type="SAM" id="Coils"/>
    </source>
</evidence>
<feature type="compositionally biased region" description="Low complexity" evidence="2">
    <location>
        <begin position="797"/>
        <end position="807"/>
    </location>
</feature>
<feature type="coiled-coil region" evidence="1">
    <location>
        <begin position="351"/>
        <end position="385"/>
    </location>
</feature>
<feature type="region of interest" description="Disordered" evidence="2">
    <location>
        <begin position="165"/>
        <end position="206"/>
    </location>
</feature>
<evidence type="ECO:0000313" key="4">
    <source>
        <dbReference type="EMBL" id="CAG9181250.1"/>
    </source>
</evidence>
<comment type="caution">
    <text evidence="4">The sequence shown here is derived from an EMBL/GenBank/DDBJ whole genome shotgun (WGS) entry which is preliminary data.</text>
</comment>
<evidence type="ECO:0000313" key="5">
    <source>
        <dbReference type="Proteomes" id="UP000721236"/>
    </source>
</evidence>
<feature type="compositionally biased region" description="Polar residues" evidence="2">
    <location>
        <begin position="308"/>
        <end position="322"/>
    </location>
</feature>
<feature type="compositionally biased region" description="Low complexity" evidence="2">
    <location>
        <begin position="190"/>
        <end position="202"/>
    </location>
</feature>
<dbReference type="InterPro" id="IPR018392">
    <property type="entry name" value="LysM"/>
</dbReference>
<evidence type="ECO:0000259" key="3">
    <source>
        <dbReference type="PROSITE" id="PS51782"/>
    </source>
</evidence>
<feature type="region of interest" description="Disordered" evidence="2">
    <location>
        <begin position="680"/>
        <end position="827"/>
    </location>
</feature>
<reference evidence="4 5" key="1">
    <citation type="submission" date="2021-08" db="EMBL/GenBank/DDBJ databases">
        <authorList>
            <person name="Peeters C."/>
        </authorList>
    </citation>
    <scope>NUCLEOTIDE SEQUENCE [LARGE SCALE GENOMIC DNA]</scope>
    <source>
        <strain evidence="4 5">LMG 21510</strain>
    </source>
</reference>
<dbReference type="NCBIfam" id="TIGR03504">
    <property type="entry name" value="FimV_Cterm"/>
    <property type="match status" value="1"/>
</dbReference>
<dbReference type="RefSeq" id="WP_224043857.1">
    <property type="nucleotide sequence ID" value="NZ_CAJZAH010000006.1"/>
</dbReference>
<dbReference type="Proteomes" id="UP000721236">
    <property type="component" value="Unassembled WGS sequence"/>
</dbReference>
<dbReference type="InterPro" id="IPR020011">
    <property type="entry name" value="FimV_C"/>
</dbReference>
<dbReference type="EMBL" id="CAJZAH010000006">
    <property type="protein sequence ID" value="CAG9181250.1"/>
    <property type="molecule type" value="Genomic_DNA"/>
</dbReference>
<dbReference type="CDD" id="cd00118">
    <property type="entry name" value="LysM"/>
    <property type="match status" value="1"/>
</dbReference>
<proteinExistence type="predicted"/>
<dbReference type="Pfam" id="PF25800">
    <property type="entry name" value="FimV_N"/>
    <property type="match status" value="1"/>
</dbReference>
<dbReference type="InterPro" id="IPR020012">
    <property type="entry name" value="LysM_FimV"/>
</dbReference>
<dbReference type="Gene3D" id="3.10.350.10">
    <property type="entry name" value="LysM domain"/>
    <property type="match status" value="1"/>
</dbReference>
<dbReference type="Gene3D" id="1.20.58.2200">
    <property type="match status" value="1"/>
</dbReference>
<dbReference type="InterPro" id="IPR036779">
    <property type="entry name" value="LysM_dom_sf"/>
</dbReference>
<gene>
    <name evidence="4" type="ORF">LMG21510_04246</name>
</gene>
<dbReference type="InterPro" id="IPR057840">
    <property type="entry name" value="FimV_N"/>
</dbReference>